<protein>
    <submittedName>
        <fullName evidence="4">YrrS family protein</fullName>
    </submittedName>
</protein>
<keyword evidence="2" id="KW-1133">Transmembrane helix</keyword>
<dbReference type="Pfam" id="PF07423">
    <property type="entry name" value="DUF1510"/>
    <property type="match status" value="1"/>
</dbReference>
<dbReference type="EMBL" id="JAFELM010000044">
    <property type="protein sequence ID" value="MBM6619677.1"/>
    <property type="molecule type" value="Genomic_DNA"/>
</dbReference>
<dbReference type="RefSeq" id="WP_204205166.1">
    <property type="nucleotide sequence ID" value="NZ_JAFELM010000044.1"/>
</dbReference>
<reference evidence="4 5" key="1">
    <citation type="submission" date="2021-02" db="EMBL/GenBank/DDBJ databases">
        <title>Bacillus sp. RD4P76, an endophyte from a halophyte.</title>
        <authorList>
            <person name="Sun J.-Q."/>
        </authorList>
    </citation>
    <scope>NUCLEOTIDE SEQUENCE [LARGE SCALE GENOMIC DNA]</scope>
    <source>
        <strain evidence="4 5">RD4P76</strain>
    </source>
</reference>
<dbReference type="InterPro" id="IPR009988">
    <property type="entry name" value="DUF1510"/>
</dbReference>
<sequence length="242" mass="27418">MDFKDLYEGPRFEKRAKRRKVNKLLNIGIVLVVIGIVFFSYKLFFGGTEQASTEVSSEKTITSAKDLPAADEKEKEEEPLEEETNTEDDTKETTEEESEVEEVEPATKETEKTIENSEDPNVKETIVNEAWKPVGTTQAEPHVATYDSKSTDWQEMMKALEYATGLTQQDWILWRIGNGGSPNHAQGVVSTKDKKYVYRVQMEWVKGEGWKPSKLETLNQVPAEYTGTSMNSTNEAETSTEE</sequence>
<dbReference type="Proteomes" id="UP001518925">
    <property type="component" value="Unassembled WGS sequence"/>
</dbReference>
<feature type="domain" description="DUF1510" evidence="3">
    <location>
        <begin position="126"/>
        <end position="218"/>
    </location>
</feature>
<gene>
    <name evidence="4" type="ORF">JR050_18605</name>
</gene>
<feature type="compositionally biased region" description="Low complexity" evidence="1">
    <location>
        <begin position="228"/>
        <end position="242"/>
    </location>
</feature>
<evidence type="ECO:0000256" key="1">
    <source>
        <dbReference type="SAM" id="MobiDB-lite"/>
    </source>
</evidence>
<evidence type="ECO:0000313" key="5">
    <source>
        <dbReference type="Proteomes" id="UP001518925"/>
    </source>
</evidence>
<evidence type="ECO:0000259" key="3">
    <source>
        <dbReference type="Pfam" id="PF07423"/>
    </source>
</evidence>
<keyword evidence="2" id="KW-0472">Membrane</keyword>
<feature type="transmembrane region" description="Helical" evidence="2">
    <location>
        <begin position="24"/>
        <end position="44"/>
    </location>
</feature>
<comment type="caution">
    <text evidence="4">The sequence shown here is derived from an EMBL/GenBank/DDBJ whole genome shotgun (WGS) entry which is preliminary data.</text>
</comment>
<feature type="compositionally biased region" description="Basic and acidic residues" evidence="1">
    <location>
        <begin position="105"/>
        <end position="115"/>
    </location>
</feature>
<keyword evidence="2" id="KW-0812">Transmembrane</keyword>
<feature type="compositionally biased region" description="Acidic residues" evidence="1">
    <location>
        <begin position="74"/>
        <end position="104"/>
    </location>
</feature>
<evidence type="ECO:0000256" key="2">
    <source>
        <dbReference type="SAM" id="Phobius"/>
    </source>
</evidence>
<keyword evidence="5" id="KW-1185">Reference proteome</keyword>
<organism evidence="4 5">
    <name type="scientific">Bacillus suaedaesalsae</name>
    <dbReference type="NCBI Taxonomy" id="2810349"/>
    <lineage>
        <taxon>Bacteria</taxon>
        <taxon>Bacillati</taxon>
        <taxon>Bacillota</taxon>
        <taxon>Bacilli</taxon>
        <taxon>Bacillales</taxon>
        <taxon>Bacillaceae</taxon>
        <taxon>Bacillus</taxon>
    </lineage>
</organism>
<feature type="region of interest" description="Disordered" evidence="1">
    <location>
        <begin position="221"/>
        <end position="242"/>
    </location>
</feature>
<feature type="region of interest" description="Disordered" evidence="1">
    <location>
        <begin position="52"/>
        <end position="124"/>
    </location>
</feature>
<name>A0ABS2DMU7_9BACI</name>
<feature type="compositionally biased region" description="Polar residues" evidence="1">
    <location>
        <begin position="52"/>
        <end position="63"/>
    </location>
</feature>
<evidence type="ECO:0000313" key="4">
    <source>
        <dbReference type="EMBL" id="MBM6619677.1"/>
    </source>
</evidence>
<proteinExistence type="predicted"/>
<accession>A0ABS2DMU7</accession>